<dbReference type="Gene3D" id="2.30.30.110">
    <property type="match status" value="1"/>
</dbReference>
<evidence type="ECO:0000256" key="2">
    <source>
        <dbReference type="ARBA" id="ARBA00022649"/>
    </source>
</evidence>
<keyword evidence="3" id="KW-0540">Nuclease</keyword>
<keyword evidence="3" id="KW-0378">Hydrolase</keyword>
<dbReference type="PANTHER" id="PTHR33988">
    <property type="entry name" value="ENDORIBONUCLEASE MAZF-RELATED"/>
    <property type="match status" value="1"/>
</dbReference>
<dbReference type="InterPro" id="IPR003477">
    <property type="entry name" value="PemK-like"/>
</dbReference>
<dbReference type="PANTHER" id="PTHR33988:SF2">
    <property type="entry name" value="ENDORIBONUCLEASE MAZF"/>
    <property type="match status" value="1"/>
</dbReference>
<organism evidence="4 5">
    <name type="scientific">Paenibacillus gyeongsangnamensis</name>
    <dbReference type="NCBI Taxonomy" id="3388067"/>
    <lineage>
        <taxon>Bacteria</taxon>
        <taxon>Bacillati</taxon>
        <taxon>Bacillota</taxon>
        <taxon>Bacilli</taxon>
        <taxon>Bacillales</taxon>
        <taxon>Paenibacillaceae</taxon>
        <taxon>Paenibacillus</taxon>
    </lineage>
</organism>
<evidence type="ECO:0000256" key="3">
    <source>
        <dbReference type="PIRNR" id="PIRNR033490"/>
    </source>
</evidence>
<keyword evidence="3" id="KW-0255">Endonuclease</keyword>
<dbReference type="PIRSF" id="PIRSF033490">
    <property type="entry name" value="MazF"/>
    <property type="match status" value="1"/>
</dbReference>
<evidence type="ECO:0000313" key="5">
    <source>
        <dbReference type="Proteomes" id="UP001527882"/>
    </source>
</evidence>
<dbReference type="Proteomes" id="UP001527882">
    <property type="component" value="Unassembled WGS sequence"/>
</dbReference>
<evidence type="ECO:0000256" key="1">
    <source>
        <dbReference type="ARBA" id="ARBA00007521"/>
    </source>
</evidence>
<dbReference type="Pfam" id="PF02452">
    <property type="entry name" value="PemK_toxin"/>
    <property type="match status" value="1"/>
</dbReference>
<comment type="similarity">
    <text evidence="1 3">Belongs to the PemK/MazF family.</text>
</comment>
<accession>A0ABT4Q6H1</accession>
<keyword evidence="5" id="KW-1185">Reference proteome</keyword>
<keyword evidence="2" id="KW-1277">Toxin-antitoxin system</keyword>
<reference evidence="4 5" key="1">
    <citation type="submission" date="2022-12" db="EMBL/GenBank/DDBJ databases">
        <title>Draft genome sequence of Paenibacillus sp. dW9.</title>
        <authorList>
            <person name="Choi E.-W."/>
            <person name="Kim D.-U."/>
        </authorList>
    </citation>
    <scope>NUCLEOTIDE SEQUENCE [LARGE SCALE GENOMIC DNA]</scope>
    <source>
        <strain evidence="5">dW9</strain>
    </source>
</reference>
<evidence type="ECO:0000313" key="4">
    <source>
        <dbReference type="EMBL" id="MCZ8512431.1"/>
    </source>
</evidence>
<dbReference type="EC" id="3.1.-.-" evidence="3"/>
<sequence length="130" mass="14154">MSTNIDSTIDMIVSRSDVWLVDFSGAAGSEQQGLRPAIVCSNPICNKWSPVVTIVPLTTKLKKKLPTQVELNAVAHGLDADSVAQAEQTRVIDKGRLILKLSYIDEQTMKLIDKAVAIQMGLQLNEGVYS</sequence>
<comment type="function">
    <text evidence="3">Toxic component of a type II toxin-antitoxin (TA) system.</text>
</comment>
<comment type="caution">
    <text evidence="4">The sequence shown here is derived from an EMBL/GenBank/DDBJ whole genome shotgun (WGS) entry which is preliminary data.</text>
</comment>
<proteinExistence type="inferred from homology"/>
<gene>
    <name evidence="4" type="ORF">O9H85_08285</name>
</gene>
<dbReference type="EMBL" id="JAQAGZ010000004">
    <property type="protein sequence ID" value="MCZ8512431.1"/>
    <property type="molecule type" value="Genomic_DNA"/>
</dbReference>
<dbReference type="SUPFAM" id="SSF50118">
    <property type="entry name" value="Cell growth inhibitor/plasmid maintenance toxic component"/>
    <property type="match status" value="1"/>
</dbReference>
<dbReference type="RefSeq" id="WP_269880856.1">
    <property type="nucleotide sequence ID" value="NZ_JAQAGZ010000004.1"/>
</dbReference>
<name>A0ABT4Q6H1_9BACL</name>
<dbReference type="InterPro" id="IPR011067">
    <property type="entry name" value="Plasmid_toxin/cell-grow_inhib"/>
</dbReference>
<protein>
    <recommendedName>
        <fullName evidence="3">mRNA interferase</fullName>
        <ecNumber evidence="3">3.1.-.-</ecNumber>
    </recommendedName>
</protein>